<reference evidence="6 7" key="1">
    <citation type="submission" date="2019-07" db="EMBL/GenBank/DDBJ databases">
        <title>Genomic Encyclopedia of Type Strains, Phase I: the one thousand microbial genomes (KMG-I) project.</title>
        <authorList>
            <person name="Kyrpides N."/>
        </authorList>
    </citation>
    <scope>NUCLEOTIDE SEQUENCE [LARGE SCALE GENOMIC DNA]</scope>
    <source>
        <strain evidence="6 7">DSM 13558</strain>
    </source>
</reference>
<dbReference type="Proteomes" id="UP000315343">
    <property type="component" value="Unassembled WGS sequence"/>
</dbReference>
<dbReference type="NCBIfam" id="NF003555">
    <property type="entry name" value="PRK05218.1"/>
    <property type="match status" value="1"/>
</dbReference>
<keyword evidence="3 5" id="KW-0067">ATP-binding</keyword>
<sequence>MKQSGMLSIESKNIFNILKKWLYTEQDIVFRELISNACDAVEKLSNIKNIKGDLSEYKGVISVTLDADKQCIIISDNGIGMTKEEVQKYINQIAFSGATDFINKNNQAGSETIIGHFGVGFYSSFMISNHVAIETKSYLEDAKAVRWDCNVDMSFSMNEGKKLHTGTDVILYLDDNNPYLKNPKLILDIIKKYFVFSKTEIYYEAPDIQRQLVNIPEPVFRLSSNLINPEEMNLFYKDFFDDVFDPLFWFKFESIDLGLKGILFFRNTKNNTEELDGKIKVYSRGVYIGENIRELIPKFVNLQSGIIECDNLPLVVSRSTIRDEDSNDNVVSLIYECLAQEVTIYINEMFEKHREKYEAYWPNINAFVKYSILQDKIFASVMARKAIFMDLTGRYYTIKEYVEKFEGSEDNVVYYSSDAVEQAYYIGIFKRCGMNALLFDHVIDQPFMRKYEVLNPSLKFIRIDSNIEAIFKGEIKEEDKQNSEVVSDKIKSALGDRLGNIELKITNIQHESISMLIINDEKARRMADMMEIYGLINANNFSAKELQSKSTLLINLNNEIVRFILNSNNEELQSIVINQLFDLALLNQQSLEPEDVENFVNRSEELLVRAIRK</sequence>
<feature type="binding site" evidence="5">
    <location>
        <position position="36"/>
    </location>
    <ligand>
        <name>ATP</name>
        <dbReference type="ChEBI" id="CHEBI:30616"/>
    </ligand>
</feature>
<dbReference type="Gene3D" id="3.40.50.11260">
    <property type="match status" value="1"/>
</dbReference>
<dbReference type="GO" id="GO:0140662">
    <property type="term" value="F:ATP-dependent protein folding chaperone"/>
    <property type="evidence" value="ECO:0007669"/>
    <property type="project" value="InterPro"/>
</dbReference>
<feature type="binding site" evidence="5">
    <location>
        <position position="76"/>
    </location>
    <ligand>
        <name>ATP</name>
        <dbReference type="ChEBI" id="CHEBI:30616"/>
    </ligand>
</feature>
<dbReference type="InterPro" id="IPR020568">
    <property type="entry name" value="Ribosomal_Su5_D2-typ_SF"/>
</dbReference>
<organism evidence="6 7">
    <name type="scientific">Sedimentibacter saalensis</name>
    <dbReference type="NCBI Taxonomy" id="130788"/>
    <lineage>
        <taxon>Bacteria</taxon>
        <taxon>Bacillati</taxon>
        <taxon>Bacillota</taxon>
        <taxon>Tissierellia</taxon>
        <taxon>Sedimentibacter</taxon>
    </lineage>
</organism>
<keyword evidence="2 5" id="KW-0547">Nucleotide-binding</keyword>
<dbReference type="Gene3D" id="1.20.120.790">
    <property type="entry name" value="Heat shock protein 90, C-terminal domain"/>
    <property type="match status" value="1"/>
</dbReference>
<keyword evidence="4" id="KW-0143">Chaperone</keyword>
<dbReference type="SUPFAM" id="SSF54211">
    <property type="entry name" value="Ribosomal protein S5 domain 2-like"/>
    <property type="match status" value="1"/>
</dbReference>
<dbReference type="GO" id="GO:0016887">
    <property type="term" value="F:ATP hydrolysis activity"/>
    <property type="evidence" value="ECO:0007669"/>
    <property type="project" value="InterPro"/>
</dbReference>
<keyword evidence="7" id="KW-1185">Reference proteome</keyword>
<feature type="binding site" evidence="5">
    <location>
        <position position="81"/>
    </location>
    <ligand>
        <name>ATP</name>
        <dbReference type="ChEBI" id="CHEBI:30616"/>
    </ligand>
</feature>
<evidence type="ECO:0000256" key="4">
    <source>
        <dbReference type="ARBA" id="ARBA00023186"/>
    </source>
</evidence>
<evidence type="ECO:0000313" key="6">
    <source>
        <dbReference type="EMBL" id="TWH83673.1"/>
    </source>
</evidence>
<feature type="binding site" evidence="5">
    <location>
        <begin position="96"/>
        <end position="97"/>
    </location>
    <ligand>
        <name>ATP</name>
        <dbReference type="ChEBI" id="CHEBI:30616"/>
    </ligand>
</feature>
<dbReference type="AlphaFoldDB" id="A0A562JL32"/>
<evidence type="ECO:0000256" key="3">
    <source>
        <dbReference type="ARBA" id="ARBA00022840"/>
    </source>
</evidence>
<dbReference type="GO" id="GO:0005524">
    <property type="term" value="F:ATP binding"/>
    <property type="evidence" value="ECO:0007669"/>
    <property type="project" value="UniProtKB-KW"/>
</dbReference>
<name>A0A562JL32_9FIRM</name>
<dbReference type="Pfam" id="PF13589">
    <property type="entry name" value="HATPase_c_3"/>
    <property type="match status" value="1"/>
</dbReference>
<dbReference type="SUPFAM" id="SSF110942">
    <property type="entry name" value="HSP90 C-terminal domain"/>
    <property type="match status" value="1"/>
</dbReference>
<evidence type="ECO:0000256" key="2">
    <source>
        <dbReference type="ARBA" id="ARBA00022741"/>
    </source>
</evidence>
<dbReference type="EMBL" id="VLKH01000001">
    <property type="protein sequence ID" value="TWH83673.1"/>
    <property type="molecule type" value="Genomic_DNA"/>
</dbReference>
<dbReference type="InterPro" id="IPR001404">
    <property type="entry name" value="Hsp90_fam"/>
</dbReference>
<proteinExistence type="inferred from homology"/>
<evidence type="ECO:0000313" key="7">
    <source>
        <dbReference type="Proteomes" id="UP000315343"/>
    </source>
</evidence>
<feature type="binding site" evidence="5">
    <location>
        <position position="32"/>
    </location>
    <ligand>
        <name>ATP</name>
        <dbReference type="ChEBI" id="CHEBI:30616"/>
    </ligand>
</feature>
<protein>
    <submittedName>
        <fullName evidence="6">Molecular chaperone HtpG</fullName>
    </submittedName>
</protein>
<gene>
    <name evidence="6" type="ORF">LY60_00285</name>
</gene>
<comment type="similarity">
    <text evidence="1">Belongs to the heat shock protein 90 family.</text>
</comment>
<evidence type="ECO:0000256" key="1">
    <source>
        <dbReference type="ARBA" id="ARBA00008239"/>
    </source>
</evidence>
<dbReference type="InterPro" id="IPR020575">
    <property type="entry name" value="Hsp90_N"/>
</dbReference>
<dbReference type="PANTHER" id="PTHR11528">
    <property type="entry name" value="HEAT SHOCK PROTEIN 90 FAMILY MEMBER"/>
    <property type="match status" value="1"/>
</dbReference>
<dbReference type="GO" id="GO:0051082">
    <property type="term" value="F:unfolded protein binding"/>
    <property type="evidence" value="ECO:0007669"/>
    <property type="project" value="InterPro"/>
</dbReference>
<accession>A0A562JL32</accession>
<dbReference type="Gene3D" id="3.30.230.80">
    <property type="match status" value="1"/>
</dbReference>
<dbReference type="SUPFAM" id="SSF55874">
    <property type="entry name" value="ATPase domain of HSP90 chaperone/DNA topoisomerase II/histidine kinase"/>
    <property type="match status" value="1"/>
</dbReference>
<dbReference type="Gene3D" id="3.30.565.10">
    <property type="entry name" value="Histidine kinase-like ATPase, C-terminal domain"/>
    <property type="match status" value="1"/>
</dbReference>
<dbReference type="PRINTS" id="PR00775">
    <property type="entry name" value="HEATSHOCK90"/>
</dbReference>
<dbReference type="InterPro" id="IPR037196">
    <property type="entry name" value="HSP90_C"/>
</dbReference>
<dbReference type="OrthoDB" id="9802640at2"/>
<dbReference type="InterPro" id="IPR036890">
    <property type="entry name" value="HATPase_C_sf"/>
</dbReference>
<dbReference type="PIRSF" id="PIRSF002583">
    <property type="entry name" value="Hsp90"/>
    <property type="match status" value="1"/>
</dbReference>
<evidence type="ECO:0000256" key="5">
    <source>
        <dbReference type="PIRSR" id="PIRSR002583-1"/>
    </source>
</evidence>
<comment type="caution">
    <text evidence="6">The sequence shown here is derived from an EMBL/GenBank/DDBJ whole genome shotgun (WGS) entry which is preliminary data.</text>
</comment>
<dbReference type="RefSeq" id="WP_145078956.1">
    <property type="nucleotide sequence ID" value="NZ_VLKH01000001.1"/>
</dbReference>
<feature type="binding site" evidence="5">
    <location>
        <position position="318"/>
    </location>
    <ligand>
        <name>ATP</name>
        <dbReference type="ChEBI" id="CHEBI:30616"/>
    </ligand>
</feature>
<feature type="binding site" evidence="5">
    <location>
        <position position="167"/>
    </location>
    <ligand>
        <name>ATP</name>
        <dbReference type="ChEBI" id="CHEBI:30616"/>
    </ligand>
</feature>
<dbReference type="Pfam" id="PF00183">
    <property type="entry name" value="HSP90"/>
    <property type="match status" value="1"/>
</dbReference>